<name>A0A922AM49_CARIL</name>
<dbReference type="Proteomes" id="UP000811246">
    <property type="component" value="Chromosome 13"/>
</dbReference>
<comment type="caution">
    <text evidence="1">The sequence shown here is derived from an EMBL/GenBank/DDBJ whole genome shotgun (WGS) entry which is preliminary data.</text>
</comment>
<organism evidence="1 2">
    <name type="scientific">Carya illinoinensis</name>
    <name type="common">Pecan</name>
    <dbReference type="NCBI Taxonomy" id="32201"/>
    <lineage>
        <taxon>Eukaryota</taxon>
        <taxon>Viridiplantae</taxon>
        <taxon>Streptophyta</taxon>
        <taxon>Embryophyta</taxon>
        <taxon>Tracheophyta</taxon>
        <taxon>Spermatophyta</taxon>
        <taxon>Magnoliopsida</taxon>
        <taxon>eudicotyledons</taxon>
        <taxon>Gunneridae</taxon>
        <taxon>Pentapetalae</taxon>
        <taxon>rosids</taxon>
        <taxon>fabids</taxon>
        <taxon>Fagales</taxon>
        <taxon>Juglandaceae</taxon>
        <taxon>Carya</taxon>
    </lineage>
</organism>
<evidence type="ECO:0000313" key="2">
    <source>
        <dbReference type="Proteomes" id="UP000811246"/>
    </source>
</evidence>
<proteinExistence type="predicted"/>
<reference evidence="1" key="1">
    <citation type="submission" date="2021-01" db="EMBL/GenBank/DDBJ databases">
        <authorList>
            <person name="Lovell J.T."/>
            <person name="Bentley N."/>
            <person name="Bhattarai G."/>
            <person name="Jenkins J.W."/>
            <person name="Sreedasyam A."/>
            <person name="Alarcon Y."/>
            <person name="Bock C."/>
            <person name="Boston L."/>
            <person name="Carlson J."/>
            <person name="Cervantes K."/>
            <person name="Clermont K."/>
            <person name="Krom N."/>
            <person name="Kubenka K."/>
            <person name="Mamidi S."/>
            <person name="Mattison C."/>
            <person name="Monteros M."/>
            <person name="Pisani C."/>
            <person name="Plott C."/>
            <person name="Rajasekar S."/>
            <person name="Rhein H.S."/>
            <person name="Rohla C."/>
            <person name="Song M."/>
            <person name="Hilaire R.S."/>
            <person name="Shu S."/>
            <person name="Wells L."/>
            <person name="Wang X."/>
            <person name="Webber J."/>
            <person name="Heerema R.J."/>
            <person name="Klein P."/>
            <person name="Conner P."/>
            <person name="Grauke L."/>
            <person name="Grimwood J."/>
            <person name="Schmutz J."/>
            <person name="Randall J.J."/>
        </authorList>
    </citation>
    <scope>NUCLEOTIDE SEQUENCE</scope>
    <source>
        <tissue evidence="1">Leaf</tissue>
    </source>
</reference>
<dbReference type="AlphaFoldDB" id="A0A922AM49"/>
<protein>
    <submittedName>
        <fullName evidence="1">Uncharacterized protein</fullName>
    </submittedName>
</protein>
<sequence>MIIINRILRYAHCLYRFPSPYLQLNLIIIGTPFGELSQSDGQIRAGLVIEIPESQGHIGMGEGTSPFLARHLDHVLLGLGSLQPLQYGHQLSDRDQRCVP</sequence>
<evidence type="ECO:0000313" key="1">
    <source>
        <dbReference type="EMBL" id="KAG6680702.1"/>
    </source>
</evidence>
<gene>
    <name evidence="1" type="ORF">I3842_13G055900</name>
</gene>
<dbReference type="EMBL" id="CM031837">
    <property type="protein sequence ID" value="KAG6680702.1"/>
    <property type="molecule type" value="Genomic_DNA"/>
</dbReference>
<accession>A0A922AM49</accession>